<feature type="compositionally biased region" description="Basic residues" evidence="1">
    <location>
        <begin position="1"/>
        <end position="11"/>
    </location>
</feature>
<organism evidence="2 3">
    <name type="scientific">Acidihalobacter ferrooxydans</name>
    <dbReference type="NCBI Taxonomy" id="1765967"/>
    <lineage>
        <taxon>Bacteria</taxon>
        <taxon>Pseudomonadati</taxon>
        <taxon>Pseudomonadota</taxon>
        <taxon>Gammaproteobacteria</taxon>
        <taxon>Chromatiales</taxon>
        <taxon>Ectothiorhodospiraceae</taxon>
        <taxon>Acidihalobacter</taxon>
    </lineage>
</organism>
<dbReference type="STRING" id="1765967.BW247_05595"/>
<evidence type="ECO:0000256" key="1">
    <source>
        <dbReference type="SAM" id="MobiDB-lite"/>
    </source>
</evidence>
<name>A0A1P8UFL8_9GAMM</name>
<proteinExistence type="predicted"/>
<keyword evidence="3" id="KW-1185">Reference proteome</keyword>
<feature type="region of interest" description="Disordered" evidence="1">
    <location>
        <begin position="1"/>
        <end position="23"/>
    </location>
</feature>
<accession>A0A1P8UFL8</accession>
<dbReference type="RefSeq" id="WP_076836287.1">
    <property type="nucleotide sequence ID" value="NZ_CP019434.1"/>
</dbReference>
<evidence type="ECO:0000313" key="3">
    <source>
        <dbReference type="Proteomes" id="UP000243807"/>
    </source>
</evidence>
<dbReference type="Proteomes" id="UP000243807">
    <property type="component" value="Chromosome"/>
</dbReference>
<protein>
    <submittedName>
        <fullName evidence="2">Uncharacterized protein</fullName>
    </submittedName>
</protein>
<evidence type="ECO:0000313" key="2">
    <source>
        <dbReference type="EMBL" id="APZ42636.1"/>
    </source>
</evidence>
<dbReference type="KEGG" id="afy:BW247_05595"/>
<dbReference type="EMBL" id="CP019434">
    <property type="protein sequence ID" value="APZ42636.1"/>
    <property type="molecule type" value="Genomic_DNA"/>
</dbReference>
<gene>
    <name evidence="2" type="ORF">BW247_05595</name>
</gene>
<sequence length="84" mass="9963">MKSQKRTRPIKPQRAPSRRDWPSGLRKIARRMRLYDELELLRTISPSTTQWLLQHWNKPQGKRALEIIKRQGAAAFVELNQESL</sequence>
<dbReference type="AlphaFoldDB" id="A0A1P8UFL8"/>
<reference evidence="2 3" key="1">
    <citation type="submission" date="2017-01" db="EMBL/GenBank/DDBJ databases">
        <title>Draft sequence of Acidihalobacter ferrooxidans strain DSM 14175 (strain V8).</title>
        <authorList>
            <person name="Khaleque H.N."/>
            <person name="Ramsay J.P."/>
            <person name="Murphy R.J.T."/>
            <person name="Kaksonen A.H."/>
            <person name="Boxall N.J."/>
            <person name="Watkin E.L.J."/>
        </authorList>
    </citation>
    <scope>NUCLEOTIDE SEQUENCE [LARGE SCALE GENOMIC DNA]</scope>
    <source>
        <strain evidence="2 3">V8</strain>
    </source>
</reference>